<reference evidence="2" key="1">
    <citation type="journal article" date="2015" name="Nat. Genet.">
        <title>The genome and transcriptome of the zoonotic hookworm Ancylostoma ceylanicum identify infection-specific gene families.</title>
        <authorList>
            <person name="Schwarz E.M."/>
            <person name="Hu Y."/>
            <person name="Antoshechkin I."/>
            <person name="Miller M.M."/>
            <person name="Sternberg P.W."/>
            <person name="Aroian R.V."/>
        </authorList>
    </citation>
    <scope>NUCLEOTIDE SEQUENCE</scope>
    <source>
        <strain evidence="2">HY135</strain>
    </source>
</reference>
<gene>
    <name evidence="1" type="primary">Acey_s0240.g3365</name>
    <name evidence="1" type="ORF">Y032_0240g3365</name>
</gene>
<dbReference type="AlphaFoldDB" id="A0A016SF38"/>
<accession>A0A016SF38</accession>
<sequence>MVTWPKTVESFAARESAEKHASPSSYAGDASERDIGAIYALSRDVAYVMATITAFCATMTEASHVASKEIKAPVKAVVHTDVILSLVIIGNLRPHMVHEDDHIRLIPQVTVRVGLVRETTQIGEEALLIPGKSDSLIPRRVTLPLLTLLLALLHSTKRSIPTTSPILVKRA</sequence>
<dbReference type="EMBL" id="JARK01001576">
    <property type="protein sequence ID" value="EYB88909.1"/>
    <property type="molecule type" value="Genomic_DNA"/>
</dbReference>
<proteinExistence type="predicted"/>
<keyword evidence="2" id="KW-1185">Reference proteome</keyword>
<dbReference type="Proteomes" id="UP000024635">
    <property type="component" value="Unassembled WGS sequence"/>
</dbReference>
<comment type="caution">
    <text evidence="1">The sequence shown here is derived from an EMBL/GenBank/DDBJ whole genome shotgun (WGS) entry which is preliminary data.</text>
</comment>
<protein>
    <submittedName>
        <fullName evidence="1">Uncharacterized protein</fullName>
    </submittedName>
</protein>
<name>A0A016SF38_9BILA</name>
<evidence type="ECO:0000313" key="1">
    <source>
        <dbReference type="EMBL" id="EYB88909.1"/>
    </source>
</evidence>
<evidence type="ECO:0000313" key="2">
    <source>
        <dbReference type="Proteomes" id="UP000024635"/>
    </source>
</evidence>
<organism evidence="1 2">
    <name type="scientific">Ancylostoma ceylanicum</name>
    <dbReference type="NCBI Taxonomy" id="53326"/>
    <lineage>
        <taxon>Eukaryota</taxon>
        <taxon>Metazoa</taxon>
        <taxon>Ecdysozoa</taxon>
        <taxon>Nematoda</taxon>
        <taxon>Chromadorea</taxon>
        <taxon>Rhabditida</taxon>
        <taxon>Rhabditina</taxon>
        <taxon>Rhabditomorpha</taxon>
        <taxon>Strongyloidea</taxon>
        <taxon>Ancylostomatidae</taxon>
        <taxon>Ancylostomatinae</taxon>
        <taxon>Ancylostoma</taxon>
    </lineage>
</organism>